<organism evidence="1 2">
    <name type="scientific">Arcicella aurantiaca</name>
    <dbReference type="NCBI Taxonomy" id="591202"/>
    <lineage>
        <taxon>Bacteria</taxon>
        <taxon>Pseudomonadati</taxon>
        <taxon>Bacteroidota</taxon>
        <taxon>Cytophagia</taxon>
        <taxon>Cytophagales</taxon>
        <taxon>Flectobacillaceae</taxon>
        <taxon>Arcicella</taxon>
    </lineage>
</organism>
<dbReference type="AlphaFoldDB" id="A0A316ET65"/>
<dbReference type="RefSeq" id="WP_109743256.1">
    <property type="nucleotide sequence ID" value="NZ_QGGO01000012.1"/>
</dbReference>
<reference evidence="1 2" key="1">
    <citation type="submission" date="2018-05" db="EMBL/GenBank/DDBJ databases">
        <title>Genomic Encyclopedia of Archaeal and Bacterial Type Strains, Phase II (KMG-II): from individual species to whole genera.</title>
        <authorList>
            <person name="Goeker M."/>
        </authorList>
    </citation>
    <scope>NUCLEOTIDE SEQUENCE [LARGE SCALE GENOMIC DNA]</scope>
    <source>
        <strain evidence="1 2">DSM 22214</strain>
    </source>
</reference>
<dbReference type="EMBL" id="QGGO01000012">
    <property type="protein sequence ID" value="PWK26360.1"/>
    <property type="molecule type" value="Genomic_DNA"/>
</dbReference>
<gene>
    <name evidence="1" type="ORF">LV89_02531</name>
</gene>
<accession>A0A316ET65</accession>
<name>A0A316ET65_9BACT</name>
<keyword evidence="2" id="KW-1185">Reference proteome</keyword>
<evidence type="ECO:0000313" key="1">
    <source>
        <dbReference type="EMBL" id="PWK26360.1"/>
    </source>
</evidence>
<protein>
    <submittedName>
        <fullName evidence="1">Uncharacterized protein</fullName>
    </submittedName>
</protein>
<comment type="caution">
    <text evidence="1">The sequence shown here is derived from an EMBL/GenBank/DDBJ whole genome shotgun (WGS) entry which is preliminary data.</text>
</comment>
<proteinExistence type="predicted"/>
<sequence length="62" mass="7303">MKTATLNTKSNKMSIRSVYETKLNKVKEKNLFNEQFDHAQKIFSDSIFSKEVLDIINKEHNK</sequence>
<dbReference type="Proteomes" id="UP000245489">
    <property type="component" value="Unassembled WGS sequence"/>
</dbReference>
<evidence type="ECO:0000313" key="2">
    <source>
        <dbReference type="Proteomes" id="UP000245489"/>
    </source>
</evidence>